<keyword evidence="4 6" id="KW-1133">Transmembrane helix</keyword>
<dbReference type="PANTHER" id="PTHR37299">
    <property type="entry name" value="TRANSCRIPTIONAL REGULATOR-RELATED"/>
    <property type="match status" value="1"/>
</dbReference>
<feature type="transmembrane region" description="Helical" evidence="6">
    <location>
        <begin position="12"/>
        <end position="36"/>
    </location>
</feature>
<dbReference type="GO" id="GO:0000156">
    <property type="term" value="F:phosphorelay response regulator activity"/>
    <property type="evidence" value="ECO:0007669"/>
    <property type="project" value="InterPro"/>
</dbReference>
<sequence>MEHPAFQNKVFLTIYLLIWTAISLAISFVIIPLVSFSFEFCLLFGAASGYVFGGIALLLWNVVKYADYSSQNGFQRVVSYLALAVVSVGVWFGITYFLLYLSFPENNISLVVPLIPLEILLGCCLFSIIVLAYNRMLEKNKVAEEEEELQEIEQAITQQNPDPAIEIVERIAVKIGQKIEVIPVPDIFVVQAEGDYVMIHTAKGHHMKEQTMKYFEEHLPSNQFVRIHRSYIVNVQVISKIELFEKQNQLLTLQNGIQIKASATGYRLLKKTLNL</sequence>
<dbReference type="Pfam" id="PF08285">
    <property type="entry name" value="DPM3"/>
    <property type="match status" value="1"/>
</dbReference>
<evidence type="ECO:0000256" key="3">
    <source>
        <dbReference type="ARBA" id="ARBA00022824"/>
    </source>
</evidence>
<evidence type="ECO:0000259" key="7">
    <source>
        <dbReference type="PROSITE" id="PS50930"/>
    </source>
</evidence>
<keyword evidence="3" id="KW-0256">Endoplasmic reticulum</keyword>
<reference evidence="9" key="1">
    <citation type="submission" date="2016-04" db="EMBL/GenBank/DDBJ databases">
        <title>Draft genome sequence of Paludibacter jiangxiensis strain NM7.</title>
        <authorList>
            <person name="Qiu Y."/>
            <person name="Matsuura N."/>
            <person name="Ohashi A."/>
            <person name="Tourlousse M.D."/>
            <person name="Sekiguchi Y."/>
        </authorList>
    </citation>
    <scope>NUCLEOTIDE SEQUENCE [LARGE SCALE GENOMIC DNA]</scope>
    <source>
        <strain evidence="9">NM7</strain>
    </source>
</reference>
<evidence type="ECO:0000313" key="8">
    <source>
        <dbReference type="EMBL" id="GAT61864.1"/>
    </source>
</evidence>
<dbReference type="GO" id="GO:0003677">
    <property type="term" value="F:DNA binding"/>
    <property type="evidence" value="ECO:0007669"/>
    <property type="project" value="UniProtKB-KW"/>
</dbReference>
<dbReference type="Pfam" id="PF04397">
    <property type="entry name" value="LytTR"/>
    <property type="match status" value="1"/>
</dbReference>
<comment type="subcellular location">
    <subcellularLocation>
        <location evidence="1">Endoplasmic reticulum membrane</location>
        <topology evidence="1">Multi-pass membrane protein</topology>
    </subcellularLocation>
</comment>
<dbReference type="InterPro" id="IPR007492">
    <property type="entry name" value="LytTR_DNA-bd_dom"/>
</dbReference>
<evidence type="ECO:0000256" key="2">
    <source>
        <dbReference type="ARBA" id="ARBA00022692"/>
    </source>
</evidence>
<feature type="transmembrane region" description="Helical" evidence="6">
    <location>
        <begin position="111"/>
        <end position="133"/>
    </location>
</feature>
<keyword evidence="9" id="KW-1185">Reference proteome</keyword>
<feature type="transmembrane region" description="Helical" evidence="6">
    <location>
        <begin position="42"/>
        <end position="65"/>
    </location>
</feature>
<protein>
    <submittedName>
        <fullName evidence="8">LytTr DNA-binding domain-containing protein</fullName>
    </submittedName>
</protein>
<comment type="caution">
    <text evidence="8">The sequence shown here is derived from an EMBL/GenBank/DDBJ whole genome shotgun (WGS) entry which is preliminary data.</text>
</comment>
<name>A0A170YK26_9BACT</name>
<dbReference type="STRING" id="681398.PJIAN_1451"/>
<dbReference type="AlphaFoldDB" id="A0A170YK26"/>
<dbReference type="RefSeq" id="WP_068701595.1">
    <property type="nucleotide sequence ID" value="NZ_BDCR01000001.1"/>
</dbReference>
<proteinExistence type="predicted"/>
<gene>
    <name evidence="8" type="ORF">PJIAN_1451</name>
</gene>
<evidence type="ECO:0000313" key="9">
    <source>
        <dbReference type="Proteomes" id="UP000076586"/>
    </source>
</evidence>
<accession>A0A170YK26</accession>
<feature type="transmembrane region" description="Helical" evidence="6">
    <location>
        <begin position="77"/>
        <end position="99"/>
    </location>
</feature>
<keyword evidence="5 6" id="KW-0472">Membrane</keyword>
<dbReference type="InterPro" id="IPR046947">
    <property type="entry name" value="LytR-like"/>
</dbReference>
<keyword evidence="2 6" id="KW-0812">Transmembrane</keyword>
<evidence type="ECO:0000256" key="4">
    <source>
        <dbReference type="ARBA" id="ARBA00022989"/>
    </source>
</evidence>
<feature type="domain" description="HTH LytTR-type" evidence="7">
    <location>
        <begin position="171"/>
        <end position="275"/>
    </location>
</feature>
<dbReference type="Gene3D" id="2.40.50.1020">
    <property type="entry name" value="LytTr DNA-binding domain"/>
    <property type="match status" value="1"/>
</dbReference>
<dbReference type="EMBL" id="BDCR01000001">
    <property type="protein sequence ID" value="GAT61864.1"/>
    <property type="molecule type" value="Genomic_DNA"/>
</dbReference>
<evidence type="ECO:0000256" key="1">
    <source>
        <dbReference type="ARBA" id="ARBA00004477"/>
    </source>
</evidence>
<dbReference type="PROSITE" id="PS50930">
    <property type="entry name" value="HTH_LYTTR"/>
    <property type="match status" value="1"/>
</dbReference>
<dbReference type="Proteomes" id="UP000076586">
    <property type="component" value="Unassembled WGS sequence"/>
</dbReference>
<dbReference type="PANTHER" id="PTHR37299:SF1">
    <property type="entry name" value="STAGE 0 SPORULATION PROTEIN A HOMOLOG"/>
    <property type="match status" value="1"/>
</dbReference>
<keyword evidence="8" id="KW-0238">DNA-binding</keyword>
<evidence type="ECO:0000256" key="6">
    <source>
        <dbReference type="SAM" id="Phobius"/>
    </source>
</evidence>
<reference evidence="9" key="2">
    <citation type="journal article" date="2017" name="Genome Announc.">
        <title>Draft genome sequence of Paludibacter jiangxiensis NM7(T), a propionate-producing fermentative bacterium.</title>
        <authorList>
            <person name="Qiu Y.-L."/>
            <person name="Tourlousse D.M."/>
            <person name="Matsuura N."/>
            <person name="Ohashi A."/>
            <person name="Sekiguchi Y."/>
        </authorList>
    </citation>
    <scope>NUCLEOTIDE SEQUENCE [LARGE SCALE GENOMIC DNA]</scope>
    <source>
        <strain evidence="9">NM7</strain>
    </source>
</reference>
<dbReference type="SMART" id="SM00850">
    <property type="entry name" value="LytTR"/>
    <property type="match status" value="1"/>
</dbReference>
<organism evidence="8 9">
    <name type="scientific">Paludibacter jiangxiensis</name>
    <dbReference type="NCBI Taxonomy" id="681398"/>
    <lineage>
        <taxon>Bacteria</taxon>
        <taxon>Pseudomonadati</taxon>
        <taxon>Bacteroidota</taxon>
        <taxon>Bacteroidia</taxon>
        <taxon>Bacteroidales</taxon>
        <taxon>Paludibacteraceae</taxon>
        <taxon>Paludibacter</taxon>
    </lineage>
</organism>
<evidence type="ECO:0000256" key="5">
    <source>
        <dbReference type="ARBA" id="ARBA00023136"/>
    </source>
</evidence>
<dbReference type="OrthoDB" id="1116942at2"/>
<dbReference type="InterPro" id="IPR013174">
    <property type="entry name" value="DPM3"/>
</dbReference>